<organism evidence="2 5">
    <name type="scientific">Allgaiera indica</name>
    <dbReference type="NCBI Taxonomy" id="765699"/>
    <lineage>
        <taxon>Bacteria</taxon>
        <taxon>Pseudomonadati</taxon>
        <taxon>Pseudomonadota</taxon>
        <taxon>Alphaproteobacteria</taxon>
        <taxon>Rhodobacterales</taxon>
        <taxon>Paracoccaceae</taxon>
        <taxon>Allgaiera</taxon>
    </lineage>
</organism>
<reference evidence="2" key="1">
    <citation type="journal article" date="2014" name="Int. J. Syst. Evol. Microbiol.">
        <title>Complete genome sequence of Corynebacterium casei LMG S-19264T (=DSM 44701T), isolated from a smear-ripened cheese.</title>
        <authorList>
            <consortium name="US DOE Joint Genome Institute (JGI-PGF)"/>
            <person name="Walter F."/>
            <person name="Albersmeier A."/>
            <person name="Kalinowski J."/>
            <person name="Ruckert C."/>
        </authorList>
    </citation>
    <scope>NUCLEOTIDE SEQUENCE</scope>
    <source>
        <strain evidence="2">CGMCC 1.10859</strain>
    </source>
</reference>
<evidence type="ECO:0000313" key="2">
    <source>
        <dbReference type="EMBL" id="GHE03720.1"/>
    </source>
</evidence>
<evidence type="ECO:0000256" key="1">
    <source>
        <dbReference type="SAM" id="SignalP"/>
    </source>
</evidence>
<reference evidence="2" key="3">
    <citation type="submission" date="2023-06" db="EMBL/GenBank/DDBJ databases">
        <authorList>
            <person name="Sun Q."/>
            <person name="Zhou Y."/>
        </authorList>
    </citation>
    <scope>NUCLEOTIDE SEQUENCE</scope>
    <source>
        <strain evidence="2">CGMCC 1.10859</strain>
    </source>
</reference>
<evidence type="ECO:0000313" key="3">
    <source>
        <dbReference type="EMBL" id="SDX73892.1"/>
    </source>
</evidence>
<name>A0AAN5A161_9RHOB</name>
<dbReference type="EMBL" id="FNOB01000027">
    <property type="protein sequence ID" value="SDX73892.1"/>
    <property type="molecule type" value="Genomic_DNA"/>
</dbReference>
<accession>A0AAN5A161</accession>
<evidence type="ECO:0000313" key="4">
    <source>
        <dbReference type="Proteomes" id="UP000199541"/>
    </source>
</evidence>
<feature type="signal peptide" evidence="1">
    <location>
        <begin position="1"/>
        <end position="19"/>
    </location>
</feature>
<dbReference type="AlphaFoldDB" id="A0AAN5A161"/>
<protein>
    <submittedName>
        <fullName evidence="2">Uncharacterized protein</fullName>
    </submittedName>
</protein>
<proteinExistence type="predicted"/>
<feature type="chain" id="PRO_5042856028" evidence="1">
    <location>
        <begin position="20"/>
        <end position="126"/>
    </location>
</feature>
<keyword evidence="4" id="KW-1185">Reference proteome</keyword>
<gene>
    <name evidence="2" type="ORF">GCM10008024_28200</name>
    <name evidence="3" type="ORF">SAMN05444006_12716</name>
</gene>
<dbReference type="Proteomes" id="UP000634647">
    <property type="component" value="Unassembled WGS sequence"/>
</dbReference>
<keyword evidence="1" id="KW-0732">Signal</keyword>
<evidence type="ECO:0000313" key="5">
    <source>
        <dbReference type="Proteomes" id="UP000634647"/>
    </source>
</evidence>
<dbReference type="EMBL" id="BNAB01000013">
    <property type="protein sequence ID" value="GHE03720.1"/>
    <property type="molecule type" value="Genomic_DNA"/>
</dbReference>
<dbReference type="Proteomes" id="UP000199541">
    <property type="component" value="Unassembled WGS sequence"/>
</dbReference>
<comment type="caution">
    <text evidence="2">The sequence shown here is derived from an EMBL/GenBank/DDBJ whole genome shotgun (WGS) entry which is preliminary data.</text>
</comment>
<sequence>MRKRLVVIFLAAASITAVALIASNGQSKRVVYLKTRSSNRLLIYTAPTDADAAAILGRSPWTSGRLTTAYFYSPAEVGPAARAVNGAARNIVAVAADVESAAPGYSCRLTINPKGARALSGPCAKR</sequence>
<dbReference type="RefSeq" id="WP_035839915.1">
    <property type="nucleotide sequence ID" value="NZ_BNAB01000013.1"/>
</dbReference>
<reference evidence="3 4" key="2">
    <citation type="submission" date="2016-10" db="EMBL/GenBank/DDBJ databases">
        <authorList>
            <person name="Varghese N."/>
            <person name="Submissions S."/>
        </authorList>
    </citation>
    <scope>NUCLEOTIDE SEQUENCE [LARGE SCALE GENOMIC DNA]</scope>
    <source>
        <strain evidence="3 4">DSM 24802</strain>
    </source>
</reference>